<dbReference type="SMART" id="SM00320">
    <property type="entry name" value="WD40"/>
    <property type="match status" value="6"/>
</dbReference>
<reference evidence="5" key="3">
    <citation type="submission" date="2015-02" db="UniProtKB">
        <authorList>
            <consortium name="EnsemblProtists"/>
        </authorList>
    </citation>
    <scope>IDENTIFICATION</scope>
    <source>
        <strain evidence="5">DAOM BR144</strain>
    </source>
</reference>
<dbReference type="EnsemblProtists" id="PYU1_T011055">
    <property type="protein sequence ID" value="PYU1_T011055"/>
    <property type="gene ID" value="PYU1_G011031"/>
</dbReference>
<dbReference type="Gene3D" id="2.130.10.10">
    <property type="entry name" value="YVTN repeat-like/Quinoprotein amine dehydrogenase"/>
    <property type="match status" value="2"/>
</dbReference>
<dbReference type="HOGENOM" id="CLU_057939_1_0_1"/>
<dbReference type="InterPro" id="IPR024977">
    <property type="entry name" value="Apc4-like_WD40_dom"/>
</dbReference>
<name>K3X1F6_GLOUD</name>
<reference evidence="6" key="2">
    <citation type="submission" date="2010-04" db="EMBL/GenBank/DDBJ databases">
        <authorList>
            <person name="Buell R."/>
            <person name="Hamilton J."/>
            <person name="Hostetler J."/>
        </authorList>
    </citation>
    <scope>NUCLEOTIDE SEQUENCE [LARGE SCALE GENOMIC DNA]</scope>
    <source>
        <strain evidence="6">DAOM:BR144</strain>
    </source>
</reference>
<dbReference type="InterPro" id="IPR015943">
    <property type="entry name" value="WD40/YVTN_repeat-like_dom_sf"/>
</dbReference>
<sequence>MTTPLVKFRGHRDSVSALLVEEEKHLHVLASGSDDGSCRLWDVRTTRATRSMNIKKALGLTPEDDQDESAVNSMAFSANGDCIHVAAGNKVLTFDLRQEGLIFNCASKEILQDNDDEINALSRHPGKQGKYLSAPDDNGDIRIYDMEVHRLYKTLRGQHVNICSAAPFRPNAPWDLVSGGMDGFLLFWDFSRGRMKFKIDLNTGVNSLESVEGNSSSATAGVNQMFNPPLVHSIAFAPNGKSFAAGLGDASIAIVDFSSKQMVRRLKQHSAAVSQVHFPVFKPNEWLLSSGNDAKICVWDYQHALNNSGAGDHASDDSITAANNPDIVKEFAVERKPNAITTCLHQNLVLVSDVSKEISAYPLL</sequence>
<evidence type="ECO:0000256" key="2">
    <source>
        <dbReference type="ARBA" id="ARBA00022737"/>
    </source>
</evidence>
<dbReference type="Pfam" id="PF12894">
    <property type="entry name" value="ANAPC4_WD40"/>
    <property type="match status" value="1"/>
</dbReference>
<dbReference type="PROSITE" id="PS50082">
    <property type="entry name" value="WD_REPEATS_2"/>
    <property type="match status" value="1"/>
</dbReference>
<protein>
    <recommendedName>
        <fullName evidence="4">Anaphase-promoting complex subunit 4-like WD40 domain-containing protein</fullName>
    </recommendedName>
</protein>
<dbReference type="PROSITE" id="PS00678">
    <property type="entry name" value="WD_REPEATS_1"/>
    <property type="match status" value="1"/>
</dbReference>
<dbReference type="InterPro" id="IPR020472">
    <property type="entry name" value="WD40_PAC1"/>
</dbReference>
<reference evidence="6" key="1">
    <citation type="journal article" date="2010" name="Genome Biol.">
        <title>Genome sequence of the necrotrophic plant pathogen Pythium ultimum reveals original pathogenicity mechanisms and effector repertoire.</title>
        <authorList>
            <person name="Levesque C.A."/>
            <person name="Brouwer H."/>
            <person name="Cano L."/>
            <person name="Hamilton J.P."/>
            <person name="Holt C."/>
            <person name="Huitema E."/>
            <person name="Raffaele S."/>
            <person name="Robideau G.P."/>
            <person name="Thines M."/>
            <person name="Win J."/>
            <person name="Zerillo M.M."/>
            <person name="Beakes G.W."/>
            <person name="Boore J.L."/>
            <person name="Busam D."/>
            <person name="Dumas B."/>
            <person name="Ferriera S."/>
            <person name="Fuerstenberg S.I."/>
            <person name="Gachon C.M."/>
            <person name="Gaulin E."/>
            <person name="Govers F."/>
            <person name="Grenville-Briggs L."/>
            <person name="Horner N."/>
            <person name="Hostetler J."/>
            <person name="Jiang R.H."/>
            <person name="Johnson J."/>
            <person name="Krajaejun T."/>
            <person name="Lin H."/>
            <person name="Meijer H.J."/>
            <person name="Moore B."/>
            <person name="Morris P."/>
            <person name="Phuntmart V."/>
            <person name="Puiu D."/>
            <person name="Shetty J."/>
            <person name="Stajich J.E."/>
            <person name="Tripathy S."/>
            <person name="Wawra S."/>
            <person name="van West P."/>
            <person name="Whitty B.R."/>
            <person name="Coutinho P.M."/>
            <person name="Henrissat B."/>
            <person name="Martin F."/>
            <person name="Thomas P.D."/>
            <person name="Tyler B.M."/>
            <person name="De Vries R.P."/>
            <person name="Kamoun S."/>
            <person name="Yandell M."/>
            <person name="Tisserat N."/>
            <person name="Buell C.R."/>
        </authorList>
    </citation>
    <scope>NUCLEOTIDE SEQUENCE</scope>
    <source>
        <strain evidence="6">DAOM:BR144</strain>
    </source>
</reference>
<dbReference type="InterPro" id="IPR019775">
    <property type="entry name" value="WD40_repeat_CS"/>
</dbReference>
<dbReference type="VEuPathDB" id="FungiDB:PYU1_G011031"/>
<dbReference type="eggNOG" id="ENOG502QQ86">
    <property type="taxonomic scope" value="Eukaryota"/>
</dbReference>
<dbReference type="AlphaFoldDB" id="K3X1F6"/>
<feature type="repeat" description="WD" evidence="3">
    <location>
        <begin position="8"/>
        <end position="51"/>
    </location>
</feature>
<dbReference type="OMA" id="GDLMVWG"/>
<evidence type="ECO:0000256" key="1">
    <source>
        <dbReference type="ARBA" id="ARBA00022574"/>
    </source>
</evidence>
<evidence type="ECO:0000256" key="3">
    <source>
        <dbReference type="PROSITE-ProRule" id="PRU00221"/>
    </source>
</evidence>
<dbReference type="PROSITE" id="PS50294">
    <property type="entry name" value="WD_REPEATS_REGION"/>
    <property type="match status" value="1"/>
</dbReference>
<evidence type="ECO:0000259" key="4">
    <source>
        <dbReference type="Pfam" id="PF12894"/>
    </source>
</evidence>
<dbReference type="Pfam" id="PF00400">
    <property type="entry name" value="WD40"/>
    <property type="match status" value="2"/>
</dbReference>
<proteinExistence type="predicted"/>
<evidence type="ECO:0000313" key="6">
    <source>
        <dbReference type="Proteomes" id="UP000019132"/>
    </source>
</evidence>
<keyword evidence="2" id="KW-0677">Repeat</keyword>
<dbReference type="InterPro" id="IPR036322">
    <property type="entry name" value="WD40_repeat_dom_sf"/>
</dbReference>
<accession>K3X1F6</accession>
<dbReference type="PANTHER" id="PTHR45296">
    <property type="entry name" value="TRANSDUCIN/WD40 REPEAT-LIKE SUPERFAMILY PROTEIN"/>
    <property type="match status" value="1"/>
</dbReference>
<dbReference type="EMBL" id="GL376606">
    <property type="status" value="NOT_ANNOTATED_CDS"/>
    <property type="molecule type" value="Genomic_DNA"/>
</dbReference>
<evidence type="ECO:0000313" key="5">
    <source>
        <dbReference type="EnsemblProtists" id="PYU1_T011055"/>
    </source>
</evidence>
<organism evidence="5 6">
    <name type="scientific">Globisporangium ultimum (strain ATCC 200006 / CBS 805.95 / DAOM BR144)</name>
    <name type="common">Pythium ultimum</name>
    <dbReference type="NCBI Taxonomy" id="431595"/>
    <lineage>
        <taxon>Eukaryota</taxon>
        <taxon>Sar</taxon>
        <taxon>Stramenopiles</taxon>
        <taxon>Oomycota</taxon>
        <taxon>Peronosporomycetes</taxon>
        <taxon>Pythiales</taxon>
        <taxon>Pythiaceae</taxon>
        <taxon>Globisporangium</taxon>
    </lineage>
</organism>
<keyword evidence="6" id="KW-1185">Reference proteome</keyword>
<dbReference type="InParanoid" id="K3X1F6"/>
<keyword evidence="1 3" id="KW-0853">WD repeat</keyword>
<dbReference type="SUPFAM" id="SSF50978">
    <property type="entry name" value="WD40 repeat-like"/>
    <property type="match status" value="1"/>
</dbReference>
<dbReference type="Proteomes" id="UP000019132">
    <property type="component" value="Unassembled WGS sequence"/>
</dbReference>
<dbReference type="PANTHER" id="PTHR45296:SF1">
    <property type="entry name" value="TRANSDUCIN_WD40 REPEAT-LIKE SUPERFAMILY PROTEIN"/>
    <property type="match status" value="1"/>
</dbReference>
<dbReference type="InterPro" id="IPR001680">
    <property type="entry name" value="WD40_rpt"/>
</dbReference>
<dbReference type="STRING" id="431595.K3X1F6"/>
<dbReference type="PRINTS" id="PR00320">
    <property type="entry name" value="GPROTEINBRPT"/>
</dbReference>
<feature type="domain" description="Anaphase-promoting complex subunit 4-like WD40" evidence="4">
    <location>
        <begin position="230"/>
        <end position="278"/>
    </location>
</feature>